<dbReference type="PANTHER" id="PTHR43269">
    <property type="entry name" value="SODIUM/PROTON ANTIPORTER 1-RELATED"/>
    <property type="match status" value="1"/>
</dbReference>
<protein>
    <recommendedName>
        <fullName evidence="12">Citrate transporter-like domain-containing protein</fullName>
    </recommendedName>
</protein>
<evidence type="ECO:0000256" key="11">
    <source>
        <dbReference type="SAM" id="MobiDB-lite"/>
    </source>
</evidence>
<dbReference type="STRING" id="69332.A0A388LAV4"/>
<dbReference type="AlphaFoldDB" id="A0A388LAV4"/>
<dbReference type="GO" id="GO:0015297">
    <property type="term" value="F:antiporter activity"/>
    <property type="evidence" value="ECO:0007669"/>
    <property type="project" value="UniProtKB-KW"/>
</dbReference>
<accession>A0A388LAV4</accession>
<keyword evidence="2" id="KW-0813">Transport</keyword>
<feature type="region of interest" description="Disordered" evidence="11">
    <location>
        <begin position="162"/>
        <end position="226"/>
    </location>
</feature>
<evidence type="ECO:0000256" key="5">
    <source>
        <dbReference type="ARBA" id="ARBA00022989"/>
    </source>
</evidence>
<evidence type="ECO:0000256" key="8">
    <source>
        <dbReference type="ARBA" id="ARBA00023136"/>
    </source>
</evidence>
<dbReference type="GO" id="GO:0006814">
    <property type="term" value="P:sodium ion transport"/>
    <property type="evidence" value="ECO:0007669"/>
    <property type="project" value="UniProtKB-KW"/>
</dbReference>
<comment type="subcellular location">
    <subcellularLocation>
        <location evidence="1">Membrane</location>
        <topology evidence="1">Multi-pass membrane protein</topology>
    </subcellularLocation>
</comment>
<evidence type="ECO:0000256" key="2">
    <source>
        <dbReference type="ARBA" id="ARBA00022448"/>
    </source>
</evidence>
<keyword evidence="8" id="KW-0472">Membrane</keyword>
<comment type="caution">
    <text evidence="13">The sequence shown here is derived from an EMBL/GenBank/DDBJ whole genome shotgun (WGS) entry which is preliminary data.</text>
</comment>
<evidence type="ECO:0000256" key="3">
    <source>
        <dbReference type="ARBA" id="ARBA00022449"/>
    </source>
</evidence>
<dbReference type="Pfam" id="PF03600">
    <property type="entry name" value="CitMHS"/>
    <property type="match status" value="1"/>
</dbReference>
<evidence type="ECO:0000256" key="10">
    <source>
        <dbReference type="ARBA" id="ARBA00025753"/>
    </source>
</evidence>
<keyword evidence="4" id="KW-0812">Transmembrane</keyword>
<reference evidence="13 14" key="1">
    <citation type="journal article" date="2018" name="Cell">
        <title>The Chara Genome: Secondary Complexity and Implications for Plant Terrestrialization.</title>
        <authorList>
            <person name="Nishiyama T."/>
            <person name="Sakayama H."/>
            <person name="Vries J.D."/>
            <person name="Buschmann H."/>
            <person name="Saint-Marcoux D."/>
            <person name="Ullrich K.K."/>
            <person name="Haas F.B."/>
            <person name="Vanderstraeten L."/>
            <person name="Becker D."/>
            <person name="Lang D."/>
            <person name="Vosolsobe S."/>
            <person name="Rombauts S."/>
            <person name="Wilhelmsson P.K.I."/>
            <person name="Janitza P."/>
            <person name="Kern R."/>
            <person name="Heyl A."/>
            <person name="Rumpler F."/>
            <person name="Villalobos L.I.A.C."/>
            <person name="Clay J.M."/>
            <person name="Skokan R."/>
            <person name="Toyoda A."/>
            <person name="Suzuki Y."/>
            <person name="Kagoshima H."/>
            <person name="Schijlen E."/>
            <person name="Tajeshwar N."/>
            <person name="Catarino B."/>
            <person name="Hetherington A.J."/>
            <person name="Saltykova A."/>
            <person name="Bonnot C."/>
            <person name="Breuninger H."/>
            <person name="Symeonidi A."/>
            <person name="Radhakrishnan G.V."/>
            <person name="Van Nieuwerburgh F."/>
            <person name="Deforce D."/>
            <person name="Chang C."/>
            <person name="Karol K.G."/>
            <person name="Hedrich R."/>
            <person name="Ulvskov P."/>
            <person name="Glockner G."/>
            <person name="Delwiche C.F."/>
            <person name="Petrasek J."/>
            <person name="Van de Peer Y."/>
            <person name="Friml J."/>
            <person name="Beilby M."/>
            <person name="Dolan L."/>
            <person name="Kohara Y."/>
            <person name="Sugano S."/>
            <person name="Fujiyama A."/>
            <person name="Delaux P.-M."/>
            <person name="Quint M."/>
            <person name="TheiBen G."/>
            <person name="Hagemann M."/>
            <person name="Harholt J."/>
            <person name="Dunand C."/>
            <person name="Zachgo S."/>
            <person name="Langdale J."/>
            <person name="Maumus F."/>
            <person name="Straeten D.V.D."/>
            <person name="Gould S.B."/>
            <person name="Rensing S.A."/>
        </authorList>
    </citation>
    <scope>NUCLEOTIDE SEQUENCE [LARGE SCALE GENOMIC DNA]</scope>
    <source>
        <strain evidence="13 14">S276</strain>
    </source>
</reference>
<evidence type="ECO:0000259" key="12">
    <source>
        <dbReference type="Pfam" id="PF03600"/>
    </source>
</evidence>
<keyword evidence="3" id="KW-0050">Antiport</keyword>
<keyword evidence="6" id="KW-0915">Sodium</keyword>
<dbReference type="Gramene" id="GBG79416">
    <property type="protein sequence ID" value="GBG79416"/>
    <property type="gene ID" value="CBR_g29563"/>
</dbReference>
<comment type="similarity">
    <text evidence="10">Belongs to the NhaD Na(+)/H(+) (TC 2.A.62) antiporter family.</text>
</comment>
<keyword evidence="7" id="KW-0406">Ion transport</keyword>
<feature type="compositionally biased region" description="Basic and acidic residues" evidence="11">
    <location>
        <begin position="197"/>
        <end position="207"/>
    </location>
</feature>
<dbReference type="Proteomes" id="UP000265515">
    <property type="component" value="Unassembled WGS sequence"/>
</dbReference>
<sequence length="481" mass="51386">MASAMGSAAGSATVAAMGSSCAISLPKGSHARFSSSSAAAGRHQPEQRPLLSCRHVALAERGRGLDSVCQNRQAVNRHSTATWYTHRHVEVGIRHVGRKDTQVDRGSNLKHRHVADCSALSASILPRVITSTIKQDDWLSSVLAGRQSGWLGRASTWQTHVSRSRRTLKTPYSSPVRAKTKVKSTEDHKLTNSAGSRAEEDTLKNDDGPMAEAGSQDTFGTSSVNEPSLAQESQEIKLAAIDQKTPNLVKGSAIAAVALAAVTALANLDVVAQHQDLAMAVVFALGYAGIVFEESLSLNKSAVALVMAVTLWTIRSIAAPSSDIAVVELSEQASSVSEIIFFLLGAMTIVEVVDAHQGFSIVTDAISTRNTRTLLWVIGFLSFFLSSILENLTTTIVMVSLLRKLITNPEQRKYCGAAVVIAANAGGAWTPIGDVTTTMLWIHGQVTTVKIMQVTAAMAPALPKQLIDDLKRAREMTRKEG</sequence>
<gene>
    <name evidence="13" type="ORF">CBR_g29563</name>
</gene>
<keyword evidence="9" id="KW-0739">Sodium transport</keyword>
<organism evidence="13 14">
    <name type="scientific">Chara braunii</name>
    <name type="common">Braun's stonewort</name>
    <dbReference type="NCBI Taxonomy" id="69332"/>
    <lineage>
        <taxon>Eukaryota</taxon>
        <taxon>Viridiplantae</taxon>
        <taxon>Streptophyta</taxon>
        <taxon>Charophyceae</taxon>
        <taxon>Charales</taxon>
        <taxon>Characeae</taxon>
        <taxon>Chara</taxon>
    </lineage>
</organism>
<evidence type="ECO:0000256" key="6">
    <source>
        <dbReference type="ARBA" id="ARBA00023053"/>
    </source>
</evidence>
<proteinExistence type="inferred from homology"/>
<evidence type="ECO:0000256" key="1">
    <source>
        <dbReference type="ARBA" id="ARBA00004141"/>
    </source>
</evidence>
<dbReference type="InterPro" id="IPR045016">
    <property type="entry name" value="NhaD-like"/>
</dbReference>
<dbReference type="EMBL" id="BFEA01000318">
    <property type="protein sequence ID" value="GBG79416.1"/>
    <property type="molecule type" value="Genomic_DNA"/>
</dbReference>
<name>A0A388LAV4_CHABU</name>
<dbReference type="NCBIfam" id="NF038006">
    <property type="entry name" value="NhaD_1"/>
    <property type="match status" value="1"/>
</dbReference>
<dbReference type="PANTHER" id="PTHR43269:SF2">
    <property type="entry name" value="SODIUM_PROTON ANTIPORTER 1-RELATED"/>
    <property type="match status" value="1"/>
</dbReference>
<dbReference type="GO" id="GO:0016020">
    <property type="term" value="C:membrane"/>
    <property type="evidence" value="ECO:0007669"/>
    <property type="project" value="UniProtKB-SubCell"/>
</dbReference>
<evidence type="ECO:0000256" key="9">
    <source>
        <dbReference type="ARBA" id="ARBA00023201"/>
    </source>
</evidence>
<keyword evidence="14" id="KW-1185">Reference proteome</keyword>
<evidence type="ECO:0000313" key="14">
    <source>
        <dbReference type="Proteomes" id="UP000265515"/>
    </source>
</evidence>
<feature type="compositionally biased region" description="Polar residues" evidence="11">
    <location>
        <begin position="215"/>
        <end position="226"/>
    </location>
</feature>
<evidence type="ECO:0000313" key="13">
    <source>
        <dbReference type="EMBL" id="GBG79416.1"/>
    </source>
</evidence>
<evidence type="ECO:0000256" key="4">
    <source>
        <dbReference type="ARBA" id="ARBA00022692"/>
    </source>
</evidence>
<feature type="domain" description="Citrate transporter-like" evidence="12">
    <location>
        <begin position="287"/>
        <end position="440"/>
    </location>
</feature>
<evidence type="ECO:0000256" key="7">
    <source>
        <dbReference type="ARBA" id="ARBA00023065"/>
    </source>
</evidence>
<dbReference type="InterPro" id="IPR004680">
    <property type="entry name" value="Cit_transptr-like_dom"/>
</dbReference>
<dbReference type="OrthoDB" id="2865258at2759"/>
<keyword evidence="5" id="KW-1133">Transmembrane helix</keyword>